<name>A0ABD2MNX0_9CUCU</name>
<dbReference type="Gene3D" id="2.60.40.10">
    <property type="entry name" value="Immunoglobulins"/>
    <property type="match status" value="3"/>
</dbReference>
<dbReference type="InterPro" id="IPR033304">
    <property type="entry name" value="DLEC1"/>
</dbReference>
<evidence type="ECO:0000313" key="2">
    <source>
        <dbReference type="Proteomes" id="UP001516400"/>
    </source>
</evidence>
<protein>
    <submittedName>
        <fullName evidence="1">Uncharacterized protein</fullName>
    </submittedName>
</protein>
<dbReference type="PANTHER" id="PTHR46348:SF1">
    <property type="entry name" value="DELETED IN LUNG AND ESOPHAGEAL CANCER PROTEIN 1"/>
    <property type="match status" value="1"/>
</dbReference>
<dbReference type="Proteomes" id="UP001516400">
    <property type="component" value="Unassembled WGS sequence"/>
</dbReference>
<dbReference type="PANTHER" id="PTHR46348">
    <property type="entry name" value="DELETED IN LUNG AND ESOPHAGEAL CANCER PROTEIN 1"/>
    <property type="match status" value="1"/>
</dbReference>
<proteinExistence type="predicted"/>
<sequence length="1343" mass="155785">MKSQFSNRNIRLQNCSFHKLPFFYKYARETPFSLKLLSNTDYLAPGMYVDFELLYCAKIYHNYSIDIEFSTYGGYKTILKAMSFRKPPHLRVYIFRSMKHIFHTKCPGNLEFWERRCTALNDTIDCGHCFIGSYNYLSLIIGNIGSRGHFFFLTEDEWISGNVSNVDHAMQFSKDSFKIFPSYISVDQDEVAEICVTFTPTGSGLHIEKLYLISDNNTAKAVEIIGDGLYFKKNMIQTTFRSSQFEDMTKLVMGDENEWPSNHKIYMGYITNLTSNKITFTVNNQSAIYLNFYWIFRNTESYPHSLNPDHVHIENINHDYLAPYTTYDFDVDVVPEVEENGHYGIILNLCVEKIPEQALAEGEEFIVRNRTECENIKFLDVQVYEVELGCEIILDEREDEIPKEDKPKKCDCEKPTIPLDEKLTFSSPLLDLGLLPIGVDLEKSFDIINLTEDVVEWRLVEIIYDVDLKPSMMVAQKPATDICSGTLTGKRYRLKYYIKSQRPRRWVSMLLLFTGTNIQEMKLNSVCTVTYQILNWDIRIFSKVSKYPIVCSLKLHYIGLKYKWNFFLKNYTPILGCFWLFPPIGEEAEMLELNFHPKFGVIRPGEKINVEVTVNPKEVGIIEKIFIPCFISKHCAPIMIRFLCAVDDVNVYFYIPSQAEGYDKILWPPKVLSEVDFQQMKSTEVLWTGEEENYTYPFDCKNDEKLTSEGMDADVVTPDITNEISCTQSCKDVDYTLLTHKSSGSYIISLTEFLKEQFKSEFIKQDYIVQIRDVSLKKPQKFSFYIENVTPINAEFTIETTNFEPCIDGTSNWSTALTLLYPQTASKTWDEACRRHGIVVIPDIEKGLLECGEVVQINIWIYATTWGIYAEEVVVNINNITPFYFNVFIEVNGAPVEFPMAVNTIRNYPTLRFGHIPYMADPVTQFLQFKNTSCIPINIQWFLFDALTKAEEVQPFNVILDLKSSNFRTPDELMNVFLSNKSYGEQDVHFMQIHPRSADLAPGALSDIEIRIDPNYFPVNFEETNIFCNLIGYIFIKEQDKIQQNLVFRKAGSELKPLHVEILATIAMPLLKLDMLCGISKIKMNATEIMEGTAKDELIKLTLKNNNLTTVFVTFHVDSPFYIVDISMRDYEYVQNVNNAVIRPGDIVEIQLKFMTEPEEIIRMANNLYISQQPKNLKKLEENKNKMINLHRHLNIHQRGVLEQSIPVFCEIYFPRIEVRPTFLKFDYVNIGLTKKLFLHLYNASKVDIEFEIRKSTPSTEFTVKPIEGVIPKAIGLTRSIVDISIYFSPKLYFYYQESIIIQTKIPQCWLEVPMNGYGIQNEKFDIDNIFFSHELNKSMFSK</sequence>
<comment type="caution">
    <text evidence="1">The sequence shown here is derived from an EMBL/GenBank/DDBJ whole genome shotgun (WGS) entry which is preliminary data.</text>
</comment>
<organism evidence="1 2">
    <name type="scientific">Cryptolaemus montrouzieri</name>
    <dbReference type="NCBI Taxonomy" id="559131"/>
    <lineage>
        <taxon>Eukaryota</taxon>
        <taxon>Metazoa</taxon>
        <taxon>Ecdysozoa</taxon>
        <taxon>Arthropoda</taxon>
        <taxon>Hexapoda</taxon>
        <taxon>Insecta</taxon>
        <taxon>Pterygota</taxon>
        <taxon>Neoptera</taxon>
        <taxon>Endopterygota</taxon>
        <taxon>Coleoptera</taxon>
        <taxon>Polyphaga</taxon>
        <taxon>Cucujiformia</taxon>
        <taxon>Coccinelloidea</taxon>
        <taxon>Coccinellidae</taxon>
        <taxon>Scymninae</taxon>
        <taxon>Scymnini</taxon>
        <taxon>Cryptolaemus</taxon>
    </lineage>
</organism>
<dbReference type="InterPro" id="IPR013783">
    <property type="entry name" value="Ig-like_fold"/>
</dbReference>
<evidence type="ECO:0000313" key="1">
    <source>
        <dbReference type="EMBL" id="KAL3267965.1"/>
    </source>
</evidence>
<dbReference type="EMBL" id="JABFTP020000021">
    <property type="protein sequence ID" value="KAL3267965.1"/>
    <property type="molecule type" value="Genomic_DNA"/>
</dbReference>
<accession>A0ABD2MNX0</accession>
<keyword evidence="2" id="KW-1185">Reference proteome</keyword>
<reference evidence="1 2" key="1">
    <citation type="journal article" date="2021" name="BMC Biol.">
        <title>Horizontally acquired antibacterial genes associated with adaptive radiation of ladybird beetles.</title>
        <authorList>
            <person name="Li H.S."/>
            <person name="Tang X.F."/>
            <person name="Huang Y.H."/>
            <person name="Xu Z.Y."/>
            <person name="Chen M.L."/>
            <person name="Du X.Y."/>
            <person name="Qiu B.Y."/>
            <person name="Chen P.T."/>
            <person name="Zhang W."/>
            <person name="Slipinski A."/>
            <person name="Escalona H.E."/>
            <person name="Waterhouse R.M."/>
            <person name="Zwick A."/>
            <person name="Pang H."/>
        </authorList>
    </citation>
    <scope>NUCLEOTIDE SEQUENCE [LARGE SCALE GENOMIC DNA]</scope>
    <source>
        <strain evidence="1">SYSU2018</strain>
    </source>
</reference>
<gene>
    <name evidence="1" type="ORF">HHI36_007102</name>
</gene>